<proteinExistence type="predicted"/>
<dbReference type="AlphaFoldDB" id="D5BH79"/>
<dbReference type="InterPro" id="IPR011990">
    <property type="entry name" value="TPR-like_helical_dom_sf"/>
</dbReference>
<keyword evidence="2" id="KW-1185">Reference proteome</keyword>
<protein>
    <submittedName>
        <fullName evidence="1">Uncharacterized protein</fullName>
    </submittedName>
</protein>
<dbReference type="EMBL" id="CP001650">
    <property type="protein sequence ID" value="ADF51253.1"/>
    <property type="molecule type" value="Genomic_DNA"/>
</dbReference>
<dbReference type="KEGG" id="zpr:ZPR_0906"/>
<accession>D5BH79</accession>
<sequence>MNFMKNRTGMLVERATRLNLQSPSVPLPDLMRIEGLQEFHELFPIPLTEIQLNKDAVLEQNPGY</sequence>
<dbReference type="HOGENOM" id="CLU_2866937_0_0_10"/>
<gene>
    <name evidence="1" type="ordered locus">ZPR_0906</name>
</gene>
<name>D5BH79_ZUNPS</name>
<evidence type="ECO:0000313" key="2">
    <source>
        <dbReference type="Proteomes" id="UP000001654"/>
    </source>
</evidence>
<dbReference type="Gene3D" id="1.25.40.390">
    <property type="match status" value="1"/>
</dbReference>
<dbReference type="STRING" id="655815.ZPR_0906"/>
<evidence type="ECO:0000313" key="1">
    <source>
        <dbReference type="EMBL" id="ADF51253.1"/>
    </source>
</evidence>
<reference evidence="1 2" key="1">
    <citation type="journal article" date="2010" name="BMC Genomics">
        <title>The complete genome of Zunongwangia profunda SM-A87 reveals its adaptation to the deep-sea environment and ecological role in sedimentary organic nitrogen degradation.</title>
        <authorList>
            <person name="Qin Q.L."/>
            <person name="Zhang X.Y."/>
            <person name="Wang X.M."/>
            <person name="Liu G.M."/>
            <person name="Chen X.L."/>
            <person name="Xie B.B."/>
            <person name="Dang H.Y."/>
            <person name="Zhou B.C."/>
            <person name="Yu J."/>
            <person name="Zhang Y.Z."/>
        </authorList>
    </citation>
    <scope>NUCLEOTIDE SEQUENCE [LARGE SCALE GENOMIC DNA]</scope>
    <source>
        <strain evidence="2">DSM 18752 / CCTCC AB 206139 / SM-A87</strain>
    </source>
</reference>
<dbReference type="Proteomes" id="UP000001654">
    <property type="component" value="Chromosome"/>
</dbReference>
<dbReference type="SUPFAM" id="SSF48452">
    <property type="entry name" value="TPR-like"/>
    <property type="match status" value="1"/>
</dbReference>
<organism evidence="1 2">
    <name type="scientific">Zunongwangia profunda (strain DSM 18752 / CCTCC AB 206139 / SM-A87)</name>
    <name type="common">Wangia profunda</name>
    <dbReference type="NCBI Taxonomy" id="655815"/>
    <lineage>
        <taxon>Bacteria</taxon>
        <taxon>Pseudomonadati</taxon>
        <taxon>Bacteroidota</taxon>
        <taxon>Flavobacteriia</taxon>
        <taxon>Flavobacteriales</taxon>
        <taxon>Flavobacteriaceae</taxon>
        <taxon>Zunongwangia</taxon>
    </lineage>
</organism>